<comment type="similarity">
    <text evidence="1">Belongs to the peptidase C19 family.</text>
</comment>
<dbReference type="GO" id="GO:0006508">
    <property type="term" value="P:proteolysis"/>
    <property type="evidence" value="ECO:0007669"/>
    <property type="project" value="UniProtKB-KW"/>
</dbReference>
<keyword evidence="5" id="KW-1185">Reference proteome</keyword>
<evidence type="ECO:0000256" key="1">
    <source>
        <dbReference type="RuleBase" id="RU366025"/>
    </source>
</evidence>
<dbReference type="SUPFAM" id="SSF54001">
    <property type="entry name" value="Cysteine proteinases"/>
    <property type="match status" value="1"/>
</dbReference>
<dbReference type="PROSITE" id="PS00973">
    <property type="entry name" value="USP_2"/>
    <property type="match status" value="1"/>
</dbReference>
<comment type="catalytic activity">
    <reaction evidence="1">
        <text>Thiol-dependent hydrolysis of ester, thioester, amide, peptide and isopeptide bonds formed by the C-terminal Gly of ubiquitin (a 76-residue protein attached to proteins as an intracellular targeting signal).</text>
        <dbReference type="EC" id="3.4.19.12"/>
    </reaction>
</comment>
<evidence type="ECO:0000313" key="5">
    <source>
        <dbReference type="Proteomes" id="UP000751190"/>
    </source>
</evidence>
<feature type="domain" description="USP" evidence="3">
    <location>
        <begin position="58"/>
        <end position="666"/>
    </location>
</feature>
<dbReference type="OMA" id="NSCAGET"/>
<evidence type="ECO:0000313" key="4">
    <source>
        <dbReference type="EMBL" id="KAG8457635.1"/>
    </source>
</evidence>
<protein>
    <recommendedName>
        <fullName evidence="1">Ubiquitin carboxyl-terminal hydrolase</fullName>
        <ecNumber evidence="1">3.4.19.12</ecNumber>
    </recommendedName>
</protein>
<comment type="caution">
    <text evidence="4">The sequence shown here is derived from an EMBL/GenBank/DDBJ whole genome shotgun (WGS) entry which is preliminary data.</text>
</comment>
<dbReference type="Proteomes" id="UP000751190">
    <property type="component" value="Unassembled WGS sequence"/>
</dbReference>
<dbReference type="GO" id="GO:0016579">
    <property type="term" value="P:protein deubiquitination"/>
    <property type="evidence" value="ECO:0007669"/>
    <property type="project" value="InterPro"/>
</dbReference>
<feature type="region of interest" description="Disordered" evidence="2">
    <location>
        <begin position="182"/>
        <end position="209"/>
    </location>
</feature>
<dbReference type="Pfam" id="PF00443">
    <property type="entry name" value="UCH"/>
    <property type="match status" value="1"/>
</dbReference>
<dbReference type="PROSITE" id="PS00972">
    <property type="entry name" value="USP_1"/>
    <property type="match status" value="1"/>
</dbReference>
<dbReference type="InterPro" id="IPR028889">
    <property type="entry name" value="USP"/>
</dbReference>
<dbReference type="GO" id="GO:0005829">
    <property type="term" value="C:cytosol"/>
    <property type="evidence" value="ECO:0007669"/>
    <property type="project" value="TreeGrafter"/>
</dbReference>
<dbReference type="GO" id="GO:0005634">
    <property type="term" value="C:nucleus"/>
    <property type="evidence" value="ECO:0007669"/>
    <property type="project" value="TreeGrafter"/>
</dbReference>
<keyword evidence="1" id="KW-0378">Hydrolase</keyword>
<keyword evidence="1" id="KW-0645">Protease</keyword>
<dbReference type="PANTHER" id="PTHR24006:SF905">
    <property type="entry name" value="UBIQUITIN CARBOXYL-TERMINAL HYDROLASE 1"/>
    <property type="match status" value="1"/>
</dbReference>
<feature type="region of interest" description="Disordered" evidence="2">
    <location>
        <begin position="225"/>
        <end position="262"/>
    </location>
</feature>
<feature type="compositionally biased region" description="Low complexity" evidence="2">
    <location>
        <begin position="235"/>
        <end position="262"/>
    </location>
</feature>
<dbReference type="OrthoDB" id="420187at2759"/>
<dbReference type="PROSITE" id="PS50235">
    <property type="entry name" value="USP_3"/>
    <property type="match status" value="1"/>
</dbReference>
<evidence type="ECO:0000259" key="3">
    <source>
        <dbReference type="PROSITE" id="PS50235"/>
    </source>
</evidence>
<accession>A0A8J5X782</accession>
<reference evidence="4" key="1">
    <citation type="submission" date="2021-05" db="EMBL/GenBank/DDBJ databases">
        <title>The genome of the haptophyte Pavlova lutheri (Diacronema luteri, Pavlovales) - a model for lipid biosynthesis in eukaryotic algae.</title>
        <authorList>
            <person name="Hulatt C.J."/>
            <person name="Posewitz M.C."/>
        </authorList>
    </citation>
    <scope>NUCLEOTIDE SEQUENCE</scope>
    <source>
        <strain evidence="4">NIVA-4/92</strain>
    </source>
</reference>
<dbReference type="AlphaFoldDB" id="A0A8J5X782"/>
<dbReference type="CDD" id="cd02257">
    <property type="entry name" value="Peptidase_C19"/>
    <property type="match status" value="1"/>
</dbReference>
<feature type="region of interest" description="Disordered" evidence="2">
    <location>
        <begin position="522"/>
        <end position="546"/>
    </location>
</feature>
<dbReference type="EMBL" id="JAGTXO010000066">
    <property type="protein sequence ID" value="KAG8457635.1"/>
    <property type="molecule type" value="Genomic_DNA"/>
</dbReference>
<dbReference type="PANTHER" id="PTHR24006">
    <property type="entry name" value="UBIQUITIN CARBOXYL-TERMINAL HYDROLASE"/>
    <property type="match status" value="1"/>
</dbReference>
<name>A0A8J5X782_DIALT</name>
<dbReference type="InterPro" id="IPR038765">
    <property type="entry name" value="Papain-like_cys_pep_sf"/>
</dbReference>
<sequence>MGIRGRSTIIADLSTAPKRQAIEARGAPAAPVASLAHIEPSRRAALPVPAGMAPHGACGLVNLGNTCYLNATVQCLFHAPPFRMALAQLHPRALAPAADSEDDVGGQLGRLFSEMASVSAADAPVGACSGTPADEELERVSRGAGARALVRSLQAAYPLFGAGAQHDAHEAFRALLSALEDGAQSGGDEDGAQSGGDCSGRTGGASAGRRGGACDIAAQAYADDHGRGGARAHGDGASASASARGARSAARPRGGRASASARGARVPASAGCVARPPPVQPAALFGGRVSYVTRCLECDSVTERIEPFVELAVSLVPHARMADDARRSRSPPDSPARVAPASPALLALPALSSGPGCEMPVPPISPVSPISCRPLCSLTRPTSVRVASPAAERGARKGVGDADGAGSVGGAHGAGDVVNAALRAHFAPERLRGCDKYRCETCRCLTEAARTARLARPAPRLLALALKHNGTFALEPHDGGDELGGAAPARALATRCGGDGCAAGNGRGTLLAAPPLRLCLDSLATPAPPPPPQQPRAQRASARPRRSTLRACAADGTRGLGMGAASVGTGVEADDGASLEYELVGVVAHCGISLGVGHYVAFVRSADDADGAGTGRAGAERARVRWMCADDEDVFDMGEPELLRAFEEPSGKCAGALPYLLLYSRTAAAAAAHA</sequence>
<evidence type="ECO:0000256" key="2">
    <source>
        <dbReference type="SAM" id="MobiDB-lite"/>
    </source>
</evidence>
<dbReference type="GO" id="GO:0004843">
    <property type="term" value="F:cysteine-type deubiquitinase activity"/>
    <property type="evidence" value="ECO:0007669"/>
    <property type="project" value="UniProtKB-UniRule"/>
</dbReference>
<dbReference type="EC" id="3.4.19.12" evidence="1"/>
<dbReference type="InterPro" id="IPR050164">
    <property type="entry name" value="Peptidase_C19"/>
</dbReference>
<keyword evidence="1" id="KW-0788">Thiol protease</keyword>
<feature type="compositionally biased region" description="Gly residues" evidence="2">
    <location>
        <begin position="193"/>
        <end position="209"/>
    </location>
</feature>
<organism evidence="4 5">
    <name type="scientific">Diacronema lutheri</name>
    <name type="common">Unicellular marine alga</name>
    <name type="synonym">Monochrysis lutheri</name>
    <dbReference type="NCBI Taxonomy" id="2081491"/>
    <lineage>
        <taxon>Eukaryota</taxon>
        <taxon>Haptista</taxon>
        <taxon>Haptophyta</taxon>
        <taxon>Pavlovophyceae</taxon>
        <taxon>Pavlovales</taxon>
        <taxon>Pavlovaceae</taxon>
        <taxon>Diacronema</taxon>
    </lineage>
</organism>
<keyword evidence="1" id="KW-0833">Ubl conjugation pathway</keyword>
<dbReference type="InterPro" id="IPR001394">
    <property type="entry name" value="Peptidase_C19_UCH"/>
</dbReference>
<dbReference type="InterPro" id="IPR018200">
    <property type="entry name" value="USP_CS"/>
</dbReference>
<proteinExistence type="inferred from homology"/>
<dbReference type="Gene3D" id="3.90.70.10">
    <property type="entry name" value="Cysteine proteinases"/>
    <property type="match status" value="2"/>
</dbReference>
<gene>
    <name evidence="4" type="ORF">KFE25_002299</name>
</gene>